<dbReference type="CDD" id="cd12107">
    <property type="entry name" value="Hemerythrin"/>
    <property type="match status" value="1"/>
</dbReference>
<dbReference type="InterPro" id="IPR050669">
    <property type="entry name" value="Hemerythrin"/>
</dbReference>
<dbReference type="STRING" id="1833852.B0537_11140"/>
<dbReference type="PANTHER" id="PTHR37164">
    <property type="entry name" value="BACTERIOHEMERYTHRIN"/>
    <property type="match status" value="1"/>
</dbReference>
<dbReference type="OrthoDB" id="9797092at2"/>
<dbReference type="Gene3D" id="1.20.120.50">
    <property type="entry name" value="Hemerythrin-like"/>
    <property type="match status" value="1"/>
</dbReference>
<keyword evidence="6" id="KW-1185">Reference proteome</keyword>
<evidence type="ECO:0000256" key="2">
    <source>
        <dbReference type="ARBA" id="ARBA00022723"/>
    </source>
</evidence>
<evidence type="ECO:0000256" key="1">
    <source>
        <dbReference type="ARBA" id="ARBA00010587"/>
    </source>
</evidence>
<keyword evidence="3" id="KW-0408">Iron</keyword>
<keyword evidence="2" id="KW-0479">Metal-binding</keyword>
<organism evidence="5 6">
    <name type="scientific">Desulforamulus ferrireducens</name>
    <dbReference type="NCBI Taxonomy" id="1833852"/>
    <lineage>
        <taxon>Bacteria</taxon>
        <taxon>Bacillati</taxon>
        <taxon>Bacillota</taxon>
        <taxon>Clostridia</taxon>
        <taxon>Eubacteriales</taxon>
        <taxon>Peptococcaceae</taxon>
        <taxon>Desulforamulus</taxon>
    </lineage>
</organism>
<dbReference type="GO" id="GO:0046872">
    <property type="term" value="F:metal ion binding"/>
    <property type="evidence" value="ECO:0007669"/>
    <property type="project" value="UniProtKB-KW"/>
</dbReference>
<evidence type="ECO:0000313" key="6">
    <source>
        <dbReference type="Proteomes" id="UP000189464"/>
    </source>
</evidence>
<dbReference type="KEGG" id="dfg:B0537_11140"/>
<proteinExistence type="inferred from homology"/>
<dbReference type="AlphaFoldDB" id="A0A1S6IXS2"/>
<evidence type="ECO:0000313" key="5">
    <source>
        <dbReference type="EMBL" id="AQS59584.1"/>
    </source>
</evidence>
<name>A0A1S6IXS2_9FIRM</name>
<sequence length="139" mass="16332">MMWKEKYKIGVPLIDQQHEELFRRVSDFIQTIRQEGVWESKLEKVKETMAFMQEYVVVHFADEEAYQAQINYPDLENHKIIHAKFKEAVNGYVKRLEEEGFTEELMSEFGGKLMAWLIMHVAATDQKIGEYVEGQGGKI</sequence>
<dbReference type="RefSeq" id="WP_077714650.1">
    <property type="nucleotide sequence ID" value="NZ_CP019698.1"/>
</dbReference>
<gene>
    <name evidence="5" type="ORF">B0537_11140</name>
</gene>
<evidence type="ECO:0000256" key="3">
    <source>
        <dbReference type="ARBA" id="ARBA00023004"/>
    </source>
</evidence>
<dbReference type="NCBIfam" id="TIGR02481">
    <property type="entry name" value="hemeryth_dom"/>
    <property type="match status" value="1"/>
</dbReference>
<dbReference type="PANTHER" id="PTHR37164:SF1">
    <property type="entry name" value="BACTERIOHEMERYTHRIN"/>
    <property type="match status" value="1"/>
</dbReference>
<dbReference type="InterPro" id="IPR035938">
    <property type="entry name" value="Hemerythrin-like_sf"/>
</dbReference>
<dbReference type="Proteomes" id="UP000189464">
    <property type="component" value="Chromosome"/>
</dbReference>
<dbReference type="EMBL" id="CP019698">
    <property type="protein sequence ID" value="AQS59584.1"/>
    <property type="molecule type" value="Genomic_DNA"/>
</dbReference>
<dbReference type="SUPFAM" id="SSF47188">
    <property type="entry name" value="Hemerythrin-like"/>
    <property type="match status" value="1"/>
</dbReference>
<comment type="similarity">
    <text evidence="1">Belongs to the hemerythrin family.</text>
</comment>
<dbReference type="NCBIfam" id="NF033749">
    <property type="entry name" value="bact_hemeryth"/>
    <property type="match status" value="1"/>
</dbReference>
<feature type="domain" description="Hemerythrin-like" evidence="4">
    <location>
        <begin position="11"/>
        <end position="129"/>
    </location>
</feature>
<evidence type="ECO:0000259" key="4">
    <source>
        <dbReference type="Pfam" id="PF01814"/>
    </source>
</evidence>
<accession>A0A1S6IXS2</accession>
<reference evidence="5 6" key="1">
    <citation type="journal article" date="2016" name="Int. J. Syst. Evol. Microbiol.">
        <title>Desulfotomaculum ferrireducens sp. nov., a moderately thermophilic sulfate-reducing and dissimilatory Fe(III)-reducing bacterium isolated from compost.</title>
        <authorList>
            <person name="Yang G."/>
            <person name="Guo J."/>
            <person name="Zhuang L."/>
            <person name="Yuan Y."/>
            <person name="Zhou S."/>
        </authorList>
    </citation>
    <scope>NUCLEOTIDE SEQUENCE [LARGE SCALE GENOMIC DNA]</scope>
    <source>
        <strain evidence="5 6">GSS09</strain>
    </source>
</reference>
<dbReference type="Pfam" id="PF01814">
    <property type="entry name" value="Hemerythrin"/>
    <property type="match status" value="1"/>
</dbReference>
<dbReference type="InterPro" id="IPR012827">
    <property type="entry name" value="Hemerythrin_metal-bd"/>
</dbReference>
<protein>
    <submittedName>
        <fullName evidence="5">Hemerythrin</fullName>
    </submittedName>
</protein>
<dbReference type="InterPro" id="IPR012312">
    <property type="entry name" value="Hemerythrin-like"/>
</dbReference>